<dbReference type="FunCoup" id="A0A2J7Q8N3">
    <property type="interactions" value="32"/>
</dbReference>
<organism evidence="4 5">
    <name type="scientific">Cryptotermes secundus</name>
    <dbReference type="NCBI Taxonomy" id="105785"/>
    <lineage>
        <taxon>Eukaryota</taxon>
        <taxon>Metazoa</taxon>
        <taxon>Ecdysozoa</taxon>
        <taxon>Arthropoda</taxon>
        <taxon>Hexapoda</taxon>
        <taxon>Insecta</taxon>
        <taxon>Pterygota</taxon>
        <taxon>Neoptera</taxon>
        <taxon>Polyneoptera</taxon>
        <taxon>Dictyoptera</taxon>
        <taxon>Blattodea</taxon>
        <taxon>Blattoidea</taxon>
        <taxon>Termitoidae</taxon>
        <taxon>Kalotermitidae</taxon>
        <taxon>Cryptotermitinae</taxon>
        <taxon>Cryptotermes</taxon>
    </lineage>
</organism>
<dbReference type="SUPFAM" id="SSF49562">
    <property type="entry name" value="C2 domain (Calcium/lipid-binding domain, CaLB)"/>
    <property type="match status" value="1"/>
</dbReference>
<dbReference type="InterPro" id="IPR056288">
    <property type="entry name" value="CEP76_C"/>
</dbReference>
<proteinExistence type="predicted"/>
<dbReference type="Pfam" id="PF17661">
    <property type="entry name" value="DUF5523"/>
    <property type="match status" value="1"/>
</dbReference>
<keyword evidence="1" id="KW-0175">Coiled coil</keyword>
<accession>A0A2J7Q8N3</accession>
<feature type="region of interest" description="Disordered" evidence="2">
    <location>
        <begin position="648"/>
        <end position="680"/>
    </location>
</feature>
<evidence type="ECO:0000259" key="3">
    <source>
        <dbReference type="PROSITE" id="PS50004"/>
    </source>
</evidence>
<dbReference type="OrthoDB" id="2162143at2759"/>
<gene>
    <name evidence="4" type="ORF">B7P43_G09150</name>
</gene>
<feature type="coiled-coil region" evidence="1">
    <location>
        <begin position="219"/>
        <end position="250"/>
    </location>
</feature>
<comment type="caution">
    <text evidence="4">The sequence shown here is derived from an EMBL/GenBank/DDBJ whole genome shotgun (WGS) entry which is preliminary data.</text>
</comment>
<dbReference type="InterPro" id="IPR041510">
    <property type="entry name" value="DUF5523"/>
</dbReference>
<dbReference type="Proteomes" id="UP000235965">
    <property type="component" value="Unassembled WGS sequence"/>
</dbReference>
<dbReference type="InterPro" id="IPR056290">
    <property type="entry name" value="CEPT76/DRC7_peptidase-like_dom"/>
</dbReference>
<evidence type="ECO:0000313" key="4">
    <source>
        <dbReference type="EMBL" id="PNF24948.1"/>
    </source>
</evidence>
<dbReference type="InterPro" id="IPR000008">
    <property type="entry name" value="C2_dom"/>
</dbReference>
<dbReference type="GO" id="GO:0035869">
    <property type="term" value="C:ciliary transition zone"/>
    <property type="evidence" value="ECO:0007669"/>
    <property type="project" value="TreeGrafter"/>
</dbReference>
<dbReference type="EMBL" id="NEVH01016949">
    <property type="protein sequence ID" value="PNF24948.1"/>
    <property type="molecule type" value="Genomic_DNA"/>
</dbReference>
<dbReference type="InterPro" id="IPR052434">
    <property type="entry name" value="Tectonic-like_complex_comp"/>
</dbReference>
<feature type="domain" description="C2" evidence="3">
    <location>
        <begin position="1079"/>
        <end position="1242"/>
    </location>
</feature>
<dbReference type="Pfam" id="PF24656">
    <property type="entry name" value="CEPT76_peptidase"/>
    <property type="match status" value="1"/>
</dbReference>
<feature type="compositionally biased region" description="Low complexity" evidence="2">
    <location>
        <begin position="69"/>
        <end position="82"/>
    </location>
</feature>
<dbReference type="Pfam" id="PF00168">
    <property type="entry name" value="C2"/>
    <property type="match status" value="1"/>
</dbReference>
<dbReference type="InterPro" id="IPR035892">
    <property type="entry name" value="C2_domain_sf"/>
</dbReference>
<dbReference type="PANTHER" id="PTHR20837:SF0">
    <property type="entry name" value="COILED-COIL AND C2 DOMAIN-CONTAINING PROTEIN 2A"/>
    <property type="match status" value="1"/>
</dbReference>
<name>A0A2J7Q8N3_9NEOP</name>
<evidence type="ECO:0000313" key="5">
    <source>
        <dbReference type="Proteomes" id="UP000235965"/>
    </source>
</evidence>
<feature type="region of interest" description="Disordered" evidence="2">
    <location>
        <begin position="267"/>
        <end position="298"/>
    </location>
</feature>
<feature type="compositionally biased region" description="Basic and acidic residues" evidence="2">
    <location>
        <begin position="648"/>
        <end position="658"/>
    </location>
</feature>
<feature type="compositionally biased region" description="Basic and acidic residues" evidence="2">
    <location>
        <begin position="131"/>
        <end position="144"/>
    </location>
</feature>
<dbReference type="GO" id="GO:1905515">
    <property type="term" value="P:non-motile cilium assembly"/>
    <property type="evidence" value="ECO:0007669"/>
    <property type="project" value="TreeGrafter"/>
</dbReference>
<dbReference type="GO" id="GO:1904491">
    <property type="term" value="P:protein localization to ciliary transition zone"/>
    <property type="evidence" value="ECO:0007669"/>
    <property type="project" value="TreeGrafter"/>
</dbReference>
<dbReference type="SMART" id="SM00239">
    <property type="entry name" value="C2"/>
    <property type="match status" value="1"/>
</dbReference>
<feature type="coiled-coil region" evidence="1">
    <location>
        <begin position="495"/>
        <end position="522"/>
    </location>
</feature>
<protein>
    <submittedName>
        <fullName evidence="4">Coiled-coil and C2 domain-containing protein 2A</fullName>
    </submittedName>
</protein>
<evidence type="ECO:0000256" key="2">
    <source>
        <dbReference type="SAM" id="MobiDB-lite"/>
    </source>
</evidence>
<dbReference type="Pfam" id="PF15625">
    <property type="entry name" value="CC2D2AN-C2"/>
    <property type="match status" value="1"/>
</dbReference>
<keyword evidence="5" id="KW-1185">Reference proteome</keyword>
<dbReference type="InParanoid" id="A0A2J7Q8N3"/>
<dbReference type="Gene3D" id="2.60.40.150">
    <property type="entry name" value="C2 domain"/>
    <property type="match status" value="1"/>
</dbReference>
<dbReference type="Pfam" id="PF24652">
    <property type="entry name" value="CEP76_C"/>
    <property type="match status" value="1"/>
</dbReference>
<feature type="compositionally biased region" description="Polar residues" evidence="2">
    <location>
        <begin position="118"/>
        <end position="130"/>
    </location>
</feature>
<feature type="region of interest" description="Disordered" evidence="2">
    <location>
        <begin position="66"/>
        <end position="175"/>
    </location>
</feature>
<dbReference type="STRING" id="105785.A0A2J7Q8N3"/>
<feature type="compositionally biased region" description="Polar residues" evidence="2">
    <location>
        <begin position="145"/>
        <end position="168"/>
    </location>
</feature>
<dbReference type="PROSITE" id="PS50004">
    <property type="entry name" value="C2"/>
    <property type="match status" value="1"/>
</dbReference>
<dbReference type="PANTHER" id="PTHR20837">
    <property type="entry name" value="CENTROSOMAL PROTEIN-RELATED"/>
    <property type="match status" value="1"/>
</dbReference>
<feature type="compositionally biased region" description="Basic and acidic residues" evidence="2">
    <location>
        <begin position="101"/>
        <end position="117"/>
    </location>
</feature>
<sequence length="1666" mass="191622">MSQRRRRNVLDAEEGISDLKTPVHIESTGRRTSKQSAWIEDEAEELISLKSRSAVRQVCDNEAESSFITSPTRSSVSTVGSSRQRRREMTATESPSVGHSAKTDTVEDIYSLRRDKSSTPVSYLSRTNKGTLDHLSKDEMESKDIMSTGSRHSLGESSIEGSRSFTPQSDSRSYRDRLRDRFQAVRERAGTSVIETHTRSRLRRRRLNQPSGSCFDDLLRKEEAQVGDALERHEEVKARWKETIEAVKEGASNEAAYDFFTQMHVEDDREGEEQTHSALASPSGPQGESEEPEGGEEQTKLVTADYLGLRDEWELVQMVAPVYEREEQEAREQELYFHPSTTPVPLEDKLKPDLEVRYPEEEGLYVGSRLTVTNRNRNKLERRLLAGGDRKWFGGDGEIISQRDPCRKIPFRPPVFEEINPILSTEYKPAAISDFENKYIVQPGEVGVEDHYLLELDICSVSFSHHPLFSREHVLAQRVTELYQKYNHSIVLGQQQRLAGRLEALRRARDSLKKALRQMADASPQQLERLQRYAAEVREARQLRQTEGHNNRQLLSNLLITWRDLKKLRELQGYTSTQLKLQIHKEYAEDPAAEIKAWDEEIRKEIDELEEEYQEEYNKQLDEYSDKLILWKKRRKALREAKKKYQKEAEQRIEKESGDEVEQEMMEPLGEEPKPPAKVDMSTIRSEVTERLFKSLRPPGEPKVHLQLTTTGHVDQNPACPNEQERRAAVKRCELYVKIFYNQKEVCTSRPQPLGPRFIVSFGQLFPIRILQWPESLKVELHEEGGTLAHHLVAEIYIPFPSSGITLQNCLLERHEFSSNQVLTFSHAGVGSGTYFCPFPEGSNKEVTCFYTSGVLACRLGWGVESEEHQGGGGKILAPPEKYWTKGRRDSCTDLMALLGAEGALDIEKLREWAEKSQLDPNDPSNASFFYFIKNAGMGFNTEPNYFRLDPLQVEFDFCKMEDLDTNSRLRLLWLRDQGEPEFRGLRIVPLREKEIPKDVFKVYEKRLMSTDPHVETLSSDQLEFHRDWGQQFLQKVRQRVLKQCHLAQQHRQLQDIVIEDQVPDIGTLGLTFMKWLQPKRPLRPTRRERKKVTMQNLAGQEVKVIVNVIHAFEVPVRKDVDTVGGGQQGLRFSMVPVRPFVEVSFQGVSMRTTTAEGANPTWNQNLQLPLKPPNGDYSPGNLQSIQDSLYLHLFDEIVVDLLEDDRMRETNIHQRLERNWLGSLQIPFSTLYFNSRIEGTFKLYSPPILLGYEKESHHRQFSVLTIPGDNQPGLPQRDATFLSLFITVQPPLNPPEPFKEKLESSELPFMEEHLENWELQVAKQFPHRKVKTLVIDISGKSVCITRFFRPLAPPVLLEGEPITEEMAARFVSMIPMIAGSTLFPGLFDIWLTCDQVVRLLSGDSEDHAVLLCCFLMHLGKKAWLLLGVGIPHGPTAYVLTREEEQHKFSYWLWDPSSGQKYSIQDSFCPLQKVFCLVNDENIWVNVQQEELPWRTRFDISHRSDWRPAFGRSIGAPMGSVQPASLDYTATSVSATQLLQDRIEKQLRDSLMKWRKTARTLWNRYCIAILRKLLPALEHATWKQQNLSTPDHIQELQHILGSHKMCGFPINLPYTNMEAITEAMKATGVHYNESPDVEFALAVYVHPFPNNVLSVWVYVASLVKRR</sequence>
<dbReference type="InterPro" id="IPR028928">
    <property type="entry name" value="CC2D2AN-C2"/>
</dbReference>
<evidence type="ECO:0000256" key="1">
    <source>
        <dbReference type="SAM" id="Coils"/>
    </source>
</evidence>
<reference evidence="4 5" key="1">
    <citation type="submission" date="2017-12" db="EMBL/GenBank/DDBJ databases">
        <title>Hemimetabolous genomes reveal molecular basis of termite eusociality.</title>
        <authorList>
            <person name="Harrison M.C."/>
            <person name="Jongepier E."/>
            <person name="Robertson H.M."/>
            <person name="Arning N."/>
            <person name="Bitard-Feildel T."/>
            <person name="Chao H."/>
            <person name="Childers C.P."/>
            <person name="Dinh H."/>
            <person name="Doddapaneni H."/>
            <person name="Dugan S."/>
            <person name="Gowin J."/>
            <person name="Greiner C."/>
            <person name="Han Y."/>
            <person name="Hu H."/>
            <person name="Hughes D.S.T."/>
            <person name="Huylmans A.-K."/>
            <person name="Kemena C."/>
            <person name="Kremer L.P.M."/>
            <person name="Lee S.L."/>
            <person name="Lopez-Ezquerra A."/>
            <person name="Mallet L."/>
            <person name="Monroy-Kuhn J.M."/>
            <person name="Moser A."/>
            <person name="Murali S.C."/>
            <person name="Muzny D.M."/>
            <person name="Otani S."/>
            <person name="Piulachs M.-D."/>
            <person name="Poelchau M."/>
            <person name="Qu J."/>
            <person name="Schaub F."/>
            <person name="Wada-Katsumata A."/>
            <person name="Worley K.C."/>
            <person name="Xie Q."/>
            <person name="Ylla G."/>
            <person name="Poulsen M."/>
            <person name="Gibbs R.A."/>
            <person name="Schal C."/>
            <person name="Richards S."/>
            <person name="Belles X."/>
            <person name="Korb J."/>
            <person name="Bornberg-Bauer E."/>
        </authorList>
    </citation>
    <scope>NUCLEOTIDE SEQUENCE [LARGE SCALE GENOMIC DNA]</scope>
    <source>
        <tissue evidence="4">Whole body</tissue>
    </source>
</reference>